<protein>
    <submittedName>
        <fullName evidence="1">Uncharacterized protein</fullName>
    </submittedName>
</protein>
<organism evidence="1 2">
    <name type="scientific">Caerostris extrusa</name>
    <name type="common">Bark spider</name>
    <name type="synonym">Caerostris bankana</name>
    <dbReference type="NCBI Taxonomy" id="172846"/>
    <lineage>
        <taxon>Eukaryota</taxon>
        <taxon>Metazoa</taxon>
        <taxon>Ecdysozoa</taxon>
        <taxon>Arthropoda</taxon>
        <taxon>Chelicerata</taxon>
        <taxon>Arachnida</taxon>
        <taxon>Araneae</taxon>
        <taxon>Araneomorphae</taxon>
        <taxon>Entelegynae</taxon>
        <taxon>Araneoidea</taxon>
        <taxon>Araneidae</taxon>
        <taxon>Caerostris</taxon>
    </lineage>
</organism>
<dbReference type="Proteomes" id="UP001054945">
    <property type="component" value="Unassembled WGS sequence"/>
</dbReference>
<name>A0AAV4QJ47_CAEEX</name>
<comment type="caution">
    <text evidence="1">The sequence shown here is derived from an EMBL/GenBank/DDBJ whole genome shotgun (WGS) entry which is preliminary data.</text>
</comment>
<proteinExistence type="predicted"/>
<accession>A0AAV4QJ47</accession>
<reference evidence="1 2" key="1">
    <citation type="submission" date="2021-06" db="EMBL/GenBank/DDBJ databases">
        <title>Caerostris extrusa draft genome.</title>
        <authorList>
            <person name="Kono N."/>
            <person name="Arakawa K."/>
        </authorList>
    </citation>
    <scope>NUCLEOTIDE SEQUENCE [LARGE SCALE GENOMIC DNA]</scope>
</reference>
<dbReference type="EMBL" id="BPLR01006223">
    <property type="protein sequence ID" value="GIY08267.1"/>
    <property type="molecule type" value="Genomic_DNA"/>
</dbReference>
<sequence length="132" mass="14883">MVEYRGFDQIEAKLDEQINPNVTYLLPAKEQGLCVFFLLCAVGSVHEYILACVARKNTGFCNHSNLNGYAKGATCLSLTLWAILTLYENSGDPNCSMKEFKVELPEYLLKISERKGIKFPETITKNDPSLHF</sequence>
<dbReference type="AlphaFoldDB" id="A0AAV4QJ47"/>
<gene>
    <name evidence="1" type="ORF">CEXT_796721</name>
</gene>
<keyword evidence="2" id="KW-1185">Reference proteome</keyword>
<evidence type="ECO:0000313" key="1">
    <source>
        <dbReference type="EMBL" id="GIY08267.1"/>
    </source>
</evidence>
<evidence type="ECO:0000313" key="2">
    <source>
        <dbReference type="Proteomes" id="UP001054945"/>
    </source>
</evidence>